<dbReference type="AlphaFoldDB" id="A0AAD5T421"/>
<evidence type="ECO:0000313" key="1">
    <source>
        <dbReference type="EMBL" id="KAJ3128123.1"/>
    </source>
</evidence>
<name>A0AAD5T421_9FUNG</name>
<evidence type="ECO:0000313" key="2">
    <source>
        <dbReference type="Proteomes" id="UP001211907"/>
    </source>
</evidence>
<proteinExistence type="predicted"/>
<reference evidence="1" key="1">
    <citation type="submission" date="2020-05" db="EMBL/GenBank/DDBJ databases">
        <title>Phylogenomic resolution of chytrid fungi.</title>
        <authorList>
            <person name="Stajich J.E."/>
            <person name="Amses K."/>
            <person name="Simmons R."/>
            <person name="Seto K."/>
            <person name="Myers J."/>
            <person name="Bonds A."/>
            <person name="Quandt C.A."/>
            <person name="Barry K."/>
            <person name="Liu P."/>
            <person name="Grigoriev I."/>
            <person name="Longcore J.E."/>
            <person name="James T.Y."/>
        </authorList>
    </citation>
    <scope>NUCLEOTIDE SEQUENCE</scope>
    <source>
        <strain evidence="1">JEL0513</strain>
    </source>
</reference>
<gene>
    <name evidence="1" type="ORF">HK100_009358</name>
</gene>
<dbReference type="EMBL" id="JADGJH010000479">
    <property type="protein sequence ID" value="KAJ3128123.1"/>
    <property type="molecule type" value="Genomic_DNA"/>
</dbReference>
<accession>A0AAD5T421</accession>
<comment type="caution">
    <text evidence="1">The sequence shown here is derived from an EMBL/GenBank/DDBJ whole genome shotgun (WGS) entry which is preliminary data.</text>
</comment>
<sequence length="627" mass="67897">MHRTGNRSKAPIVIQKGILQKAESKAICRRINVGQCGRRVLLAHGYTETVNNVEHKQTQKDQAYWRRVTEYKQFPADALALGRDADGATLFAARIDDGGGGGGGGEVLVGKCRWRVGGHAAAAAVFCGGSAGGVRVVANGGFDVLCGAFPGVVKLVAQTGFVAFHGRNEPRAGCLANGKPTKSVLSSMPAVPSRLDSARDRSVAVASSLAALNVVCFSEVETCESVHRFVLENSRSLVQGTVSSFTRPVEPGFLLLFMGLPNVVMNGVLDFVGILDIITLAQTNKKLRAFFGSRLLSESLAHLPKKSPAFVPKTMGTSLSFELWNNTLSPNNTQHQHPPNSISTESTDSALSSTIALIQFFVHAYCAVLSDRISEIPDEQHSIGKTWKQVIREEAAPMVLQTTLVANRMKPQFLNLSKDMLRIASDLNGTLNVGQIRGGGDGGCLGLLPFDVAIFLRWFLFDFQRLANLFEYEVGALETEDGFNLGILELPDLGGKLVSQFSEVYTEVPILDGPGMSLELDDEIVLWNNESAEQEDDNDDNNDSDDNGDGGHVQLLLRLFPALGGGYGGYQTRFFVDCTIGSRWFGHSVTSSEEHPGKYGASFYKAVLKWGQNLYFSDEIGLVQGKE</sequence>
<evidence type="ECO:0008006" key="3">
    <source>
        <dbReference type="Google" id="ProtNLM"/>
    </source>
</evidence>
<keyword evidence="2" id="KW-1185">Reference proteome</keyword>
<protein>
    <recommendedName>
        <fullName evidence="3">F-box domain-containing protein</fullName>
    </recommendedName>
</protein>
<organism evidence="1 2">
    <name type="scientific">Physocladia obscura</name>
    <dbReference type="NCBI Taxonomy" id="109957"/>
    <lineage>
        <taxon>Eukaryota</taxon>
        <taxon>Fungi</taxon>
        <taxon>Fungi incertae sedis</taxon>
        <taxon>Chytridiomycota</taxon>
        <taxon>Chytridiomycota incertae sedis</taxon>
        <taxon>Chytridiomycetes</taxon>
        <taxon>Chytridiales</taxon>
        <taxon>Chytriomycetaceae</taxon>
        <taxon>Physocladia</taxon>
    </lineage>
</organism>
<dbReference type="Proteomes" id="UP001211907">
    <property type="component" value="Unassembled WGS sequence"/>
</dbReference>